<gene>
    <name evidence="1" type="ORF">IE331_10040</name>
</gene>
<dbReference type="Proteomes" id="UP000616839">
    <property type="component" value="Unassembled WGS sequence"/>
</dbReference>
<evidence type="ECO:0000313" key="2">
    <source>
        <dbReference type="Proteomes" id="UP000616839"/>
    </source>
</evidence>
<sequence length="52" mass="6014">MDEKQLEQQSDQRLTRISRRARAVTDLLAERDDLHGVSPAAEFFVDAVRWSV</sequence>
<reference evidence="1" key="1">
    <citation type="submission" date="2020-09" db="EMBL/GenBank/DDBJ databases">
        <title>Nocardioides sp. strain MJB4 16S ribosomal RNA gene Genome sequencing and assembly.</title>
        <authorList>
            <person name="Kim I."/>
        </authorList>
    </citation>
    <scope>NUCLEOTIDE SEQUENCE</scope>
    <source>
        <strain evidence="1">MJB4</strain>
    </source>
</reference>
<keyword evidence="2" id="KW-1185">Reference proteome</keyword>
<protein>
    <submittedName>
        <fullName evidence="1">Uncharacterized protein</fullName>
    </submittedName>
</protein>
<evidence type="ECO:0000313" key="1">
    <source>
        <dbReference type="EMBL" id="MBD8869962.1"/>
    </source>
</evidence>
<dbReference type="EMBL" id="JACYXZ010000002">
    <property type="protein sequence ID" value="MBD8869962.1"/>
    <property type="molecule type" value="Genomic_DNA"/>
</dbReference>
<organism evidence="1 2">
    <name type="scientific">Nocardioides donggukensis</name>
    <dbReference type="NCBI Taxonomy" id="2774019"/>
    <lineage>
        <taxon>Bacteria</taxon>
        <taxon>Bacillati</taxon>
        <taxon>Actinomycetota</taxon>
        <taxon>Actinomycetes</taxon>
        <taxon>Propionibacteriales</taxon>
        <taxon>Nocardioidaceae</taxon>
        <taxon>Nocardioides</taxon>
    </lineage>
</organism>
<proteinExistence type="predicted"/>
<dbReference type="RefSeq" id="WP_192143021.1">
    <property type="nucleotide sequence ID" value="NZ_JACYXZ010000002.1"/>
</dbReference>
<accession>A0A927K4G7</accession>
<comment type="caution">
    <text evidence="1">The sequence shown here is derived from an EMBL/GenBank/DDBJ whole genome shotgun (WGS) entry which is preliminary data.</text>
</comment>
<name>A0A927K4G7_9ACTN</name>
<dbReference type="AlphaFoldDB" id="A0A927K4G7"/>